<comment type="caution">
    <text evidence="1">The sequence shown here is derived from an EMBL/GenBank/DDBJ whole genome shotgun (WGS) entry which is preliminary data.</text>
</comment>
<evidence type="ECO:0000313" key="1">
    <source>
        <dbReference type="EMBL" id="KAI4319964.1"/>
    </source>
</evidence>
<keyword evidence="2" id="KW-1185">Reference proteome</keyword>
<accession>A0ACB9M6M6</accession>
<gene>
    <name evidence="1" type="ORF">MLD38_033495</name>
</gene>
<evidence type="ECO:0000313" key="2">
    <source>
        <dbReference type="Proteomes" id="UP001057402"/>
    </source>
</evidence>
<dbReference type="Proteomes" id="UP001057402">
    <property type="component" value="Chromosome 10"/>
</dbReference>
<sequence>MDSDSICATLALVPSATGIPHPKEVELESSDTTCDALFPRNTILAEFARNSDLVALGNRCIDCAPAFHSEFSHTCRNTTYTFLIDRPFVFFGIFDGSLAKTERFGFLGRIKSSFLGLVERGLVVDLENLNRYALQKEFEGIIQGIVNPVGCLASESPGHVRVRDRDNGTDSDKGMRPFMAPLLGTPSKGLKKKKRGNGEHWSVNSGNNHHKEGSFENWAEVCGEASCRITFNNGGSRDSSGGNVLKSVGDRLRVKKAWRRQLWVVLMLDLFFCLVLFAVWLWICRGFQCIMG</sequence>
<organism evidence="1 2">
    <name type="scientific">Melastoma candidum</name>
    <dbReference type="NCBI Taxonomy" id="119954"/>
    <lineage>
        <taxon>Eukaryota</taxon>
        <taxon>Viridiplantae</taxon>
        <taxon>Streptophyta</taxon>
        <taxon>Embryophyta</taxon>
        <taxon>Tracheophyta</taxon>
        <taxon>Spermatophyta</taxon>
        <taxon>Magnoliopsida</taxon>
        <taxon>eudicotyledons</taxon>
        <taxon>Gunneridae</taxon>
        <taxon>Pentapetalae</taxon>
        <taxon>rosids</taxon>
        <taxon>malvids</taxon>
        <taxon>Myrtales</taxon>
        <taxon>Melastomataceae</taxon>
        <taxon>Melastomatoideae</taxon>
        <taxon>Melastomateae</taxon>
        <taxon>Melastoma</taxon>
    </lineage>
</organism>
<dbReference type="EMBL" id="CM042889">
    <property type="protein sequence ID" value="KAI4319964.1"/>
    <property type="molecule type" value="Genomic_DNA"/>
</dbReference>
<proteinExistence type="predicted"/>
<protein>
    <submittedName>
        <fullName evidence="1">Uncharacterized protein</fullName>
    </submittedName>
</protein>
<reference evidence="2" key="1">
    <citation type="journal article" date="2023" name="Front. Plant Sci.">
        <title>Chromosomal-level genome assembly of Melastoma candidum provides insights into trichome evolution.</title>
        <authorList>
            <person name="Zhong Y."/>
            <person name="Wu W."/>
            <person name="Sun C."/>
            <person name="Zou P."/>
            <person name="Liu Y."/>
            <person name="Dai S."/>
            <person name="Zhou R."/>
        </authorList>
    </citation>
    <scope>NUCLEOTIDE SEQUENCE [LARGE SCALE GENOMIC DNA]</scope>
</reference>
<name>A0ACB9M6M6_9MYRT</name>